<accession>A0A151TDM2</accession>
<name>A0A151TDM2_CAJCA</name>
<evidence type="ECO:0000313" key="1">
    <source>
        <dbReference type="EMBL" id="KYP65135.1"/>
    </source>
</evidence>
<evidence type="ECO:0000313" key="2">
    <source>
        <dbReference type="Proteomes" id="UP000075243"/>
    </source>
</evidence>
<dbReference type="Proteomes" id="UP000075243">
    <property type="component" value="Chromosome 6"/>
</dbReference>
<keyword evidence="2" id="KW-1185">Reference proteome</keyword>
<dbReference type="InterPro" id="IPR043459">
    <property type="entry name" value="NFD6/NOXY2-like"/>
</dbReference>
<sequence>MASRYRSLSQPAFSLIRSTLTKPIPSASLLKTRSPVTRVAELGCVQSLLPLHSAVSSARLTSCLGVDSRRSRSLSQGMLCSANPGV</sequence>
<proteinExistence type="predicted"/>
<dbReference type="PANTHER" id="PTHR33156:SF39">
    <property type="entry name" value="PROTEIN NONRESPONDING TO OXYLIPINS 2, MITOCHONDRIAL"/>
    <property type="match status" value="1"/>
</dbReference>
<reference evidence="1 2" key="1">
    <citation type="journal article" date="2012" name="Nat. Biotechnol.">
        <title>Draft genome sequence of pigeonpea (Cajanus cajan), an orphan legume crop of resource-poor farmers.</title>
        <authorList>
            <person name="Varshney R.K."/>
            <person name="Chen W."/>
            <person name="Li Y."/>
            <person name="Bharti A.K."/>
            <person name="Saxena R.K."/>
            <person name="Schlueter J.A."/>
            <person name="Donoghue M.T."/>
            <person name="Azam S."/>
            <person name="Fan G."/>
            <person name="Whaley A.M."/>
            <person name="Farmer A.D."/>
            <person name="Sheridan J."/>
            <person name="Iwata A."/>
            <person name="Tuteja R."/>
            <person name="Penmetsa R.V."/>
            <person name="Wu W."/>
            <person name="Upadhyaya H.D."/>
            <person name="Yang S.P."/>
            <person name="Shah T."/>
            <person name="Saxena K.B."/>
            <person name="Michael T."/>
            <person name="McCombie W.R."/>
            <person name="Yang B."/>
            <person name="Zhang G."/>
            <person name="Yang H."/>
            <person name="Wang J."/>
            <person name="Spillane C."/>
            <person name="Cook D.R."/>
            <person name="May G.D."/>
            <person name="Xu X."/>
            <person name="Jackson S.A."/>
        </authorList>
    </citation>
    <scope>NUCLEOTIDE SEQUENCE [LARGE SCALE GENOMIC DNA]</scope>
    <source>
        <strain evidence="2">cv. Asha</strain>
    </source>
</reference>
<dbReference type="EMBL" id="CM003608">
    <property type="protein sequence ID" value="KYP65135.1"/>
    <property type="molecule type" value="Genomic_DNA"/>
</dbReference>
<gene>
    <name evidence="1" type="ORF">KK1_011364</name>
</gene>
<dbReference type="STRING" id="3821.A0A151TDM2"/>
<organism evidence="1 2">
    <name type="scientific">Cajanus cajan</name>
    <name type="common">Pigeon pea</name>
    <name type="synonym">Cajanus indicus</name>
    <dbReference type="NCBI Taxonomy" id="3821"/>
    <lineage>
        <taxon>Eukaryota</taxon>
        <taxon>Viridiplantae</taxon>
        <taxon>Streptophyta</taxon>
        <taxon>Embryophyta</taxon>
        <taxon>Tracheophyta</taxon>
        <taxon>Spermatophyta</taxon>
        <taxon>Magnoliopsida</taxon>
        <taxon>eudicotyledons</taxon>
        <taxon>Gunneridae</taxon>
        <taxon>Pentapetalae</taxon>
        <taxon>rosids</taxon>
        <taxon>fabids</taxon>
        <taxon>Fabales</taxon>
        <taxon>Fabaceae</taxon>
        <taxon>Papilionoideae</taxon>
        <taxon>50 kb inversion clade</taxon>
        <taxon>NPAAA clade</taxon>
        <taxon>indigoferoid/millettioid clade</taxon>
        <taxon>Phaseoleae</taxon>
        <taxon>Cajanus</taxon>
    </lineage>
</organism>
<dbReference type="Gramene" id="C.cajan_11040.t">
    <property type="protein sequence ID" value="C.cajan_11040.t"/>
    <property type="gene ID" value="C.cajan_11040"/>
</dbReference>
<dbReference type="PANTHER" id="PTHR33156">
    <property type="entry name" value="OS02G0230000 PROTEIN"/>
    <property type="match status" value="1"/>
</dbReference>
<evidence type="ECO:0008006" key="3">
    <source>
        <dbReference type="Google" id="ProtNLM"/>
    </source>
</evidence>
<protein>
    <recommendedName>
        <fullName evidence="3">Protein NUCLEAR FUSION DEFECTIVE 6, chloroplastic/mitochondrial</fullName>
    </recommendedName>
</protein>
<dbReference type="OMA" id="PAINFVK"/>
<dbReference type="AlphaFoldDB" id="A0A151TDM2"/>